<evidence type="ECO:0000259" key="2">
    <source>
        <dbReference type="SMART" id="SM01321"/>
    </source>
</evidence>
<evidence type="ECO:0000313" key="4">
    <source>
        <dbReference type="Proteomes" id="UP001161388"/>
    </source>
</evidence>
<feature type="domain" description="Transposase IS200-like" evidence="2">
    <location>
        <begin position="9"/>
        <end position="132"/>
    </location>
</feature>
<organism evidence="3 4">
    <name type="scientific">Sulfitobacter pacificus</name>
    <dbReference type="NCBI Taxonomy" id="1499314"/>
    <lineage>
        <taxon>Bacteria</taxon>
        <taxon>Pseudomonadati</taxon>
        <taxon>Pseudomonadota</taxon>
        <taxon>Alphaproteobacteria</taxon>
        <taxon>Rhodobacterales</taxon>
        <taxon>Roseobacteraceae</taxon>
        <taxon>Sulfitobacter</taxon>
    </lineage>
</organism>
<evidence type="ECO:0000256" key="1">
    <source>
        <dbReference type="SAM" id="MobiDB-lite"/>
    </source>
</evidence>
<protein>
    <submittedName>
        <fullName evidence="3">Transposase</fullName>
    </submittedName>
</protein>
<comment type="caution">
    <text evidence="3">The sequence shown here is derived from an EMBL/GenBank/DDBJ whole genome shotgun (WGS) entry which is preliminary data.</text>
</comment>
<accession>A0ABQ5VIY5</accession>
<gene>
    <name evidence="3" type="ORF">GCM10007927_18190</name>
</gene>
<dbReference type="NCBIfam" id="NF047646">
    <property type="entry name" value="REP_Tyr_transpos"/>
    <property type="match status" value="1"/>
</dbReference>
<dbReference type="PANTHER" id="PTHR36966">
    <property type="entry name" value="REP-ASSOCIATED TYROSINE TRANSPOSASE"/>
    <property type="match status" value="1"/>
</dbReference>
<keyword evidence="4" id="KW-1185">Reference proteome</keyword>
<dbReference type="Proteomes" id="UP001161388">
    <property type="component" value="Unassembled WGS sequence"/>
</dbReference>
<dbReference type="InterPro" id="IPR052715">
    <property type="entry name" value="RAYT_transposase"/>
</dbReference>
<dbReference type="InterPro" id="IPR002686">
    <property type="entry name" value="Transposase_17"/>
</dbReference>
<dbReference type="RefSeq" id="WP_284372709.1">
    <property type="nucleotide sequence ID" value="NZ_BSNL01000001.1"/>
</dbReference>
<dbReference type="Gene3D" id="3.30.70.1290">
    <property type="entry name" value="Transposase IS200-like"/>
    <property type="match status" value="1"/>
</dbReference>
<reference evidence="3" key="1">
    <citation type="journal article" date="2014" name="Int. J. Syst. Evol. Microbiol.">
        <title>Complete genome of a new Firmicutes species belonging to the dominant human colonic microbiota ('Ruminococcus bicirculans') reveals two chromosomes and a selective capacity to utilize plant glucans.</title>
        <authorList>
            <consortium name="NISC Comparative Sequencing Program"/>
            <person name="Wegmann U."/>
            <person name="Louis P."/>
            <person name="Goesmann A."/>
            <person name="Henrissat B."/>
            <person name="Duncan S.H."/>
            <person name="Flint H.J."/>
        </authorList>
    </citation>
    <scope>NUCLEOTIDE SEQUENCE</scope>
    <source>
        <strain evidence="3">NBRC 109915</strain>
    </source>
</reference>
<evidence type="ECO:0000313" key="3">
    <source>
        <dbReference type="EMBL" id="GLQ27016.1"/>
    </source>
</evidence>
<feature type="region of interest" description="Disordered" evidence="1">
    <location>
        <begin position="170"/>
        <end position="193"/>
    </location>
</feature>
<proteinExistence type="predicted"/>
<dbReference type="SMART" id="SM01321">
    <property type="entry name" value="Y1_Tnp"/>
    <property type="match status" value="1"/>
</dbReference>
<feature type="compositionally biased region" description="Polar residues" evidence="1">
    <location>
        <begin position="170"/>
        <end position="186"/>
    </location>
</feature>
<reference evidence="3" key="2">
    <citation type="submission" date="2023-01" db="EMBL/GenBank/DDBJ databases">
        <title>Draft genome sequence of Sulfitobacter pacificus strain NBRC 109915.</title>
        <authorList>
            <person name="Sun Q."/>
            <person name="Mori K."/>
        </authorList>
    </citation>
    <scope>NUCLEOTIDE SEQUENCE</scope>
    <source>
        <strain evidence="3">NBRC 109915</strain>
    </source>
</reference>
<sequence length="193" mass="22142">MSYTLQPLLTGVTYFLTIRLADPHSDLLLRRIDLLRRAMRETLNRHPFRIDAISVLPATLHMLCTLPPGERACPRRIAMLKSRFSRGCPMSENRSSGQIKRGEKGIWLRHHWQHVIRDADDFMRHRDLIYFSPVHAGLCATPQEWVHTSLHRDVRAGINLPLSLHNSTQAKPIAQRPTTRLPNETKQIAGVVP</sequence>
<name>A0ABQ5VIY5_9RHOB</name>
<dbReference type="InterPro" id="IPR036515">
    <property type="entry name" value="Transposase_17_sf"/>
</dbReference>
<dbReference type="SUPFAM" id="SSF143422">
    <property type="entry name" value="Transposase IS200-like"/>
    <property type="match status" value="1"/>
</dbReference>
<dbReference type="EMBL" id="BSNL01000001">
    <property type="protein sequence ID" value="GLQ27016.1"/>
    <property type="molecule type" value="Genomic_DNA"/>
</dbReference>
<dbReference type="PANTHER" id="PTHR36966:SF1">
    <property type="entry name" value="REP-ASSOCIATED TYROSINE TRANSPOSASE"/>
    <property type="match status" value="1"/>
</dbReference>